<name>A0A4P7N305_PYROR</name>
<accession>A0A4P7N305</accession>
<comment type="similarity">
    <text evidence="8">Belongs to the ubiquitin-conjugating enzyme family.</text>
</comment>
<dbReference type="SUPFAM" id="SSF54495">
    <property type="entry name" value="UBC-like"/>
    <property type="match status" value="1"/>
</dbReference>
<evidence type="ECO:0000313" key="11">
    <source>
        <dbReference type="Proteomes" id="UP000294847"/>
    </source>
</evidence>
<feature type="domain" description="UBC core" evidence="9">
    <location>
        <begin position="5"/>
        <end position="154"/>
    </location>
</feature>
<dbReference type="GO" id="GO:0005524">
    <property type="term" value="F:ATP binding"/>
    <property type="evidence" value="ECO:0007669"/>
    <property type="project" value="UniProtKB-UniRule"/>
</dbReference>
<dbReference type="Pfam" id="PF00179">
    <property type="entry name" value="UQ_con"/>
    <property type="match status" value="1"/>
</dbReference>
<sequence length="239" mass="26800">MAMSSRLRRVAKELQDIQNDRDNSGVMASAINESDLTHLRGSFPGPPGTPYEGGTYVVDIIIPDTYPFKSPIMKFETKMWHPNVSSQTGVICLDTLGAGWSPVGTIKMALLSLRMLLESPNPRDPQDAEVAKMMMEDPDYFKVVAHDWAVRYAGARRTQPPPDQYVRKTPVAAQKAAEDPRRYCGYNKDLIDRFVSMGFELDKVVEAFLFVGIDRNGGRDYELEEAYMGDITARLLGEQ</sequence>
<dbReference type="GO" id="GO:0004842">
    <property type="term" value="F:ubiquitin-protein transferase activity"/>
    <property type="evidence" value="ECO:0007669"/>
    <property type="project" value="EnsemblFungi"/>
</dbReference>
<dbReference type="OMA" id="THLRGQF"/>
<dbReference type="Pfam" id="PF09288">
    <property type="entry name" value="UBA_3"/>
    <property type="match status" value="1"/>
</dbReference>
<evidence type="ECO:0000256" key="4">
    <source>
        <dbReference type="ARBA" id="ARBA00041569"/>
    </source>
</evidence>
<evidence type="ECO:0000256" key="1">
    <source>
        <dbReference type="ARBA" id="ARBA00022679"/>
    </source>
</evidence>
<keyword evidence="1" id="KW-0808">Transferase</keyword>
<evidence type="ECO:0000259" key="9">
    <source>
        <dbReference type="PROSITE" id="PS50127"/>
    </source>
</evidence>
<dbReference type="PROSITE" id="PS50127">
    <property type="entry name" value="UBC_2"/>
    <property type="match status" value="1"/>
</dbReference>
<dbReference type="InterPro" id="IPR009060">
    <property type="entry name" value="UBA-like_sf"/>
</dbReference>
<evidence type="ECO:0000256" key="2">
    <source>
        <dbReference type="ARBA" id="ARBA00022786"/>
    </source>
</evidence>
<dbReference type="InterPro" id="IPR016135">
    <property type="entry name" value="UBQ-conjugating_enzyme/RWD"/>
</dbReference>
<dbReference type="InterPro" id="IPR015368">
    <property type="entry name" value="UBA_C_fun"/>
</dbReference>
<dbReference type="SUPFAM" id="SSF46934">
    <property type="entry name" value="UBA-like"/>
    <property type="match status" value="1"/>
</dbReference>
<dbReference type="PROSITE" id="PS00183">
    <property type="entry name" value="UBC_1"/>
    <property type="match status" value="1"/>
</dbReference>
<gene>
    <name evidence="10" type="ORF">PoMZ_10732</name>
</gene>
<dbReference type="EMBL" id="CP034204">
    <property type="protein sequence ID" value="QBZ55016.1"/>
    <property type="molecule type" value="Genomic_DNA"/>
</dbReference>
<reference evidence="10 11" key="1">
    <citation type="journal article" date="2019" name="Mol. Biol. Evol.">
        <title>Blast fungal genomes show frequent chromosomal changes, gene gains and losses, and effector gene turnover.</title>
        <authorList>
            <person name="Gomez Luciano L.B."/>
            <person name="Jason Tsai I."/>
            <person name="Chuma I."/>
            <person name="Tosa Y."/>
            <person name="Chen Y.H."/>
            <person name="Li J.Y."/>
            <person name="Li M.Y."/>
            <person name="Jade Lu M.Y."/>
            <person name="Nakayashiki H."/>
            <person name="Li W.H."/>
        </authorList>
    </citation>
    <scope>NUCLEOTIDE SEQUENCE [LARGE SCALE GENOMIC DNA]</scope>
    <source>
        <strain evidence="10">MZ5-1-6</strain>
    </source>
</reference>
<dbReference type="PANTHER" id="PTHR24067">
    <property type="entry name" value="UBIQUITIN-CONJUGATING ENZYME E2"/>
    <property type="match status" value="1"/>
</dbReference>
<dbReference type="InterPro" id="IPR000608">
    <property type="entry name" value="UBC"/>
</dbReference>
<dbReference type="CDD" id="cd14311">
    <property type="entry name" value="UBA_II_E2_UBC1"/>
    <property type="match status" value="1"/>
</dbReference>
<dbReference type="GO" id="GO:0016050">
    <property type="term" value="P:vesicle organization"/>
    <property type="evidence" value="ECO:0007669"/>
    <property type="project" value="EnsemblFungi"/>
</dbReference>
<keyword evidence="8" id="KW-0067">ATP-binding</keyword>
<dbReference type="Proteomes" id="UP000294847">
    <property type="component" value="Chromosome 1"/>
</dbReference>
<evidence type="ECO:0000256" key="3">
    <source>
        <dbReference type="ARBA" id="ARBA00039884"/>
    </source>
</evidence>
<protein>
    <recommendedName>
        <fullName evidence="3">Ubiquitin-conjugating enzyme E2 2</fullName>
    </recommendedName>
    <alternativeName>
        <fullName evidence="5">E2 ubiquitin-conjugating enzyme 2</fullName>
    </alternativeName>
    <alternativeName>
        <fullName evidence="6">Ubiquitin carrier protein UBC2</fullName>
    </alternativeName>
    <alternativeName>
        <fullName evidence="4">Ubiquitin-protein ligase UBC2</fullName>
    </alternativeName>
</protein>
<keyword evidence="2 8" id="KW-0833">Ubl conjugation pathway</keyword>
<organism evidence="10 11">
    <name type="scientific">Pyricularia oryzae</name>
    <name type="common">Rice blast fungus</name>
    <name type="synonym">Magnaporthe oryzae</name>
    <dbReference type="NCBI Taxonomy" id="318829"/>
    <lineage>
        <taxon>Eukaryota</taxon>
        <taxon>Fungi</taxon>
        <taxon>Dikarya</taxon>
        <taxon>Ascomycota</taxon>
        <taxon>Pezizomycotina</taxon>
        <taxon>Sordariomycetes</taxon>
        <taxon>Sordariomycetidae</taxon>
        <taxon>Magnaporthales</taxon>
        <taxon>Pyriculariaceae</taxon>
        <taxon>Pyricularia</taxon>
    </lineage>
</organism>
<dbReference type="InterPro" id="IPR023313">
    <property type="entry name" value="UBQ-conjugating_AS"/>
</dbReference>
<evidence type="ECO:0000313" key="10">
    <source>
        <dbReference type="EMBL" id="QBZ55016.1"/>
    </source>
</evidence>
<evidence type="ECO:0000256" key="7">
    <source>
        <dbReference type="PROSITE-ProRule" id="PRU10133"/>
    </source>
</evidence>
<dbReference type="SMR" id="A0A4P7N305"/>
<dbReference type="CDD" id="cd23800">
    <property type="entry name" value="UBCc_UBE2K"/>
    <property type="match status" value="1"/>
</dbReference>
<dbReference type="VEuPathDB" id="FungiDB:M_BR32_EuGene_00116431"/>
<dbReference type="GO" id="GO:0006511">
    <property type="term" value="P:ubiquitin-dependent protein catabolic process"/>
    <property type="evidence" value="ECO:0007669"/>
    <property type="project" value="EnsemblFungi"/>
</dbReference>
<dbReference type="SMART" id="SM00212">
    <property type="entry name" value="UBCc"/>
    <property type="match status" value="1"/>
</dbReference>
<dbReference type="Gene3D" id="3.10.110.10">
    <property type="entry name" value="Ubiquitin Conjugating Enzyme"/>
    <property type="match status" value="1"/>
</dbReference>
<dbReference type="GO" id="GO:0036503">
    <property type="term" value="P:ERAD pathway"/>
    <property type="evidence" value="ECO:0007669"/>
    <property type="project" value="EnsemblFungi"/>
</dbReference>
<evidence type="ECO:0000256" key="5">
    <source>
        <dbReference type="ARBA" id="ARBA00042179"/>
    </source>
</evidence>
<proteinExistence type="inferred from homology"/>
<evidence type="ECO:0000256" key="8">
    <source>
        <dbReference type="RuleBase" id="RU362109"/>
    </source>
</evidence>
<dbReference type="InterPro" id="IPR050113">
    <property type="entry name" value="Ub_conjugating_enzyme"/>
</dbReference>
<dbReference type="AlphaFoldDB" id="A0A4P7N305"/>
<keyword evidence="8" id="KW-0547">Nucleotide-binding</keyword>
<dbReference type="GO" id="GO:0070628">
    <property type="term" value="F:proteasome binding"/>
    <property type="evidence" value="ECO:0007669"/>
    <property type="project" value="EnsemblFungi"/>
</dbReference>
<evidence type="ECO:0000256" key="6">
    <source>
        <dbReference type="ARBA" id="ARBA00042190"/>
    </source>
</evidence>
<feature type="active site" description="Glycyl thioester intermediate" evidence="7">
    <location>
        <position position="92"/>
    </location>
</feature>